<dbReference type="AlphaFoldDB" id="A0ABD6C6M8"/>
<gene>
    <name evidence="2" type="ORF">ACFR9U_00790</name>
</gene>
<feature type="transmembrane region" description="Helical" evidence="1">
    <location>
        <begin position="79"/>
        <end position="97"/>
    </location>
</feature>
<feature type="transmembrane region" description="Helical" evidence="1">
    <location>
        <begin position="47"/>
        <end position="67"/>
    </location>
</feature>
<dbReference type="RefSeq" id="WP_247377905.1">
    <property type="nucleotide sequence ID" value="NZ_JALLGV010000004.1"/>
</dbReference>
<feature type="transmembrane region" description="Helical" evidence="1">
    <location>
        <begin position="109"/>
        <end position="128"/>
    </location>
</feature>
<keyword evidence="1" id="KW-0472">Membrane</keyword>
<accession>A0ABD6C6M8</accession>
<dbReference type="EMBL" id="JBHUDJ010000001">
    <property type="protein sequence ID" value="MFD1585502.1"/>
    <property type="molecule type" value="Genomic_DNA"/>
</dbReference>
<dbReference type="Pfam" id="PF26064">
    <property type="entry name" value="DUF8023"/>
    <property type="match status" value="1"/>
</dbReference>
<organism evidence="2 3">
    <name type="scientific">Halorientalis brevis</name>
    <dbReference type="NCBI Taxonomy" id="1126241"/>
    <lineage>
        <taxon>Archaea</taxon>
        <taxon>Methanobacteriati</taxon>
        <taxon>Methanobacteriota</taxon>
        <taxon>Stenosarchaea group</taxon>
        <taxon>Halobacteria</taxon>
        <taxon>Halobacteriales</taxon>
        <taxon>Haloarculaceae</taxon>
        <taxon>Halorientalis</taxon>
    </lineage>
</organism>
<keyword evidence="1" id="KW-1133">Transmembrane helix</keyword>
<evidence type="ECO:0000256" key="1">
    <source>
        <dbReference type="SAM" id="Phobius"/>
    </source>
</evidence>
<feature type="transmembrane region" description="Helical" evidence="1">
    <location>
        <begin position="7"/>
        <end position="27"/>
    </location>
</feature>
<evidence type="ECO:0000313" key="2">
    <source>
        <dbReference type="EMBL" id="MFD1585502.1"/>
    </source>
</evidence>
<proteinExistence type="predicted"/>
<keyword evidence="1" id="KW-0812">Transmembrane</keyword>
<reference evidence="2 3" key="1">
    <citation type="journal article" date="2019" name="Int. J. Syst. Evol. Microbiol.">
        <title>The Global Catalogue of Microorganisms (GCM) 10K type strain sequencing project: providing services to taxonomists for standard genome sequencing and annotation.</title>
        <authorList>
            <consortium name="The Broad Institute Genomics Platform"/>
            <consortium name="The Broad Institute Genome Sequencing Center for Infectious Disease"/>
            <person name="Wu L."/>
            <person name="Ma J."/>
        </authorList>
    </citation>
    <scope>NUCLEOTIDE SEQUENCE [LARGE SCALE GENOMIC DNA]</scope>
    <source>
        <strain evidence="2 3">CGMCC 1.12125</strain>
    </source>
</reference>
<name>A0ABD6C6M8_9EURY</name>
<dbReference type="InterPro" id="IPR058336">
    <property type="entry name" value="VP3-like_halobact-type"/>
</dbReference>
<keyword evidence="3" id="KW-1185">Reference proteome</keyword>
<evidence type="ECO:0000313" key="3">
    <source>
        <dbReference type="Proteomes" id="UP001597119"/>
    </source>
</evidence>
<dbReference type="Proteomes" id="UP001597119">
    <property type="component" value="Unassembled WGS sequence"/>
</dbReference>
<protein>
    <submittedName>
        <fullName evidence="2">Uncharacterized protein</fullName>
    </submittedName>
</protein>
<sequence>MQGKLDLPDAVISPFFVLSSAIAMGLINFELMGFDLASTALEFTSDGYVSTVTYAGIISLLALLIAYATNRRDFSGMGFVELWVVVATVGLVIAPPFVPVLSGLLSNKFAGLIAVVIQAGGYYSLSYVG</sequence>
<comment type="caution">
    <text evidence="2">The sequence shown here is derived from an EMBL/GenBank/DDBJ whole genome shotgun (WGS) entry which is preliminary data.</text>
</comment>